<dbReference type="InterPro" id="IPR029045">
    <property type="entry name" value="ClpP/crotonase-like_dom_sf"/>
</dbReference>
<dbReference type="AlphaFoldDB" id="A0A6L9UCJ3"/>
<dbReference type="GO" id="GO:0006635">
    <property type="term" value="P:fatty acid beta-oxidation"/>
    <property type="evidence" value="ECO:0007669"/>
    <property type="project" value="TreeGrafter"/>
</dbReference>
<dbReference type="CDD" id="cd06558">
    <property type="entry name" value="crotonase-like"/>
    <property type="match status" value="1"/>
</dbReference>
<keyword evidence="2" id="KW-0456">Lyase</keyword>
<evidence type="ECO:0000256" key="2">
    <source>
        <dbReference type="ARBA" id="ARBA00023239"/>
    </source>
</evidence>
<accession>A0A6L9UCJ3</accession>
<dbReference type="Gene3D" id="1.10.12.10">
    <property type="entry name" value="Lyase 2-enoyl-coa Hydratase, Chain A, domain 2"/>
    <property type="match status" value="1"/>
</dbReference>
<dbReference type="InterPro" id="IPR018376">
    <property type="entry name" value="Enoyl-CoA_hyd/isom_CS"/>
</dbReference>
<sequence length="258" mass="28232">MPECIELNIENEIAELWLNRPNALNALSAQLVGEVNDALAEVERARPRVFILAGRGERAFCAGADIKEFKPVATTVEARARHYSRNIFDRIEKLPMPTIAAVHGYTLGGGLELALCCDMRIAAENARFGFPETGLGTFPGAGGTQRAPRLIGRSQAMWMIFTGERLNASDALRMGLVNKVVSTDALMGEVCKIASMISANAPLGVQYAKEAILRGEKVPLEEGIRIETDLNMFMDTTDDYAEAARAFIEKRKPVFTGR</sequence>
<evidence type="ECO:0000256" key="1">
    <source>
        <dbReference type="ARBA" id="ARBA00005254"/>
    </source>
</evidence>
<dbReference type="FunFam" id="3.90.226.10:FF:000009">
    <property type="entry name" value="Carnitinyl-CoA dehydratase"/>
    <property type="match status" value="1"/>
</dbReference>
<dbReference type="EMBL" id="WUEY01000020">
    <property type="protein sequence ID" value="NEI73633.1"/>
    <property type="molecule type" value="Genomic_DNA"/>
</dbReference>
<dbReference type="SUPFAM" id="SSF52096">
    <property type="entry name" value="ClpP/crotonase"/>
    <property type="match status" value="1"/>
</dbReference>
<gene>
    <name evidence="4" type="ORF">GR212_29195</name>
</gene>
<proteinExistence type="inferred from homology"/>
<reference evidence="4 5" key="1">
    <citation type="submission" date="2019-12" db="EMBL/GenBank/DDBJ databases">
        <title>Rhizobium genotypes associated with high levels of biological nitrogen fixation by grain legumes in a temperate-maritime cropping system.</title>
        <authorList>
            <person name="Maluk M."/>
            <person name="Francesc Ferrando Molina F."/>
            <person name="Lopez Del Egido L."/>
            <person name="Lafos M."/>
            <person name="Langarica-Fuentes A."/>
            <person name="Gebre Yohannes G."/>
            <person name="Young M.W."/>
            <person name="Martin P."/>
            <person name="Gantlett R."/>
            <person name="Kenicer G."/>
            <person name="Hawes C."/>
            <person name="Begg G.S."/>
            <person name="Quilliam R.S."/>
            <person name="Squire G.R."/>
            <person name="Poole P.S."/>
            <person name="Young P.W."/>
            <person name="Iannetta P.M."/>
            <person name="James E.K."/>
        </authorList>
    </citation>
    <scope>NUCLEOTIDE SEQUENCE [LARGE SCALE GENOMIC DNA]</scope>
    <source>
        <strain evidence="4 5">JHI1118</strain>
    </source>
</reference>
<dbReference type="PANTHER" id="PTHR11941">
    <property type="entry name" value="ENOYL-COA HYDRATASE-RELATED"/>
    <property type="match status" value="1"/>
</dbReference>
<dbReference type="PANTHER" id="PTHR11941:SF54">
    <property type="entry name" value="ENOYL-COA HYDRATASE, MITOCHONDRIAL"/>
    <property type="match status" value="1"/>
</dbReference>
<comment type="caution">
    <text evidence="4">The sequence shown here is derived from an EMBL/GenBank/DDBJ whole genome shotgun (WGS) entry which is preliminary data.</text>
</comment>
<name>A0A6L9UCJ3_9HYPH</name>
<dbReference type="Gene3D" id="3.90.226.10">
    <property type="entry name" value="2-enoyl-CoA Hydratase, Chain A, domain 1"/>
    <property type="match status" value="1"/>
</dbReference>
<dbReference type="GO" id="GO:0016829">
    <property type="term" value="F:lyase activity"/>
    <property type="evidence" value="ECO:0007669"/>
    <property type="project" value="UniProtKB-KW"/>
</dbReference>
<evidence type="ECO:0000313" key="4">
    <source>
        <dbReference type="EMBL" id="NEI73633.1"/>
    </source>
</evidence>
<dbReference type="Proteomes" id="UP000483035">
    <property type="component" value="Unassembled WGS sequence"/>
</dbReference>
<dbReference type="InterPro" id="IPR014748">
    <property type="entry name" value="Enoyl-CoA_hydra_C"/>
</dbReference>
<dbReference type="PROSITE" id="PS00166">
    <property type="entry name" value="ENOYL_COA_HYDRATASE"/>
    <property type="match status" value="1"/>
</dbReference>
<evidence type="ECO:0008006" key="6">
    <source>
        <dbReference type="Google" id="ProtNLM"/>
    </source>
</evidence>
<organism evidence="4 5">
    <name type="scientific">Rhizobium lusitanum</name>
    <dbReference type="NCBI Taxonomy" id="293958"/>
    <lineage>
        <taxon>Bacteria</taxon>
        <taxon>Pseudomonadati</taxon>
        <taxon>Pseudomonadota</taxon>
        <taxon>Alphaproteobacteria</taxon>
        <taxon>Hyphomicrobiales</taxon>
        <taxon>Rhizobiaceae</taxon>
        <taxon>Rhizobium/Agrobacterium group</taxon>
        <taxon>Rhizobium</taxon>
    </lineage>
</organism>
<evidence type="ECO:0000313" key="5">
    <source>
        <dbReference type="Proteomes" id="UP000483035"/>
    </source>
</evidence>
<comment type="similarity">
    <text evidence="1 3">Belongs to the enoyl-CoA hydratase/isomerase family.</text>
</comment>
<dbReference type="InterPro" id="IPR001753">
    <property type="entry name" value="Enoyl-CoA_hydra/iso"/>
</dbReference>
<protein>
    <recommendedName>
        <fullName evidence="6">Enoyl-CoA hydratase/isomerase family protein</fullName>
    </recommendedName>
</protein>
<evidence type="ECO:0000256" key="3">
    <source>
        <dbReference type="RuleBase" id="RU003707"/>
    </source>
</evidence>
<dbReference type="Pfam" id="PF00378">
    <property type="entry name" value="ECH_1"/>
    <property type="match status" value="1"/>
</dbReference>